<sequence length="361" mass="40161">VIGDDIGKFLAVAKDTLCRTRPGVARLCAEVNIHEDLPTSIWLEGLNYPGFWQPIYYPNFLYCSHCYKIGHSLANCYKKNGKPVDKGKQLENAQPNRPITLDKPGQGHWQTQRAKKVYRQVADHNNDAGTSGAKNLQGQEVDLNHEKVLATNSFAALNLEDEEEIPIQGSDTVNNEGPTKEMTVDETKGKDSMHIEAQGITKFVDEIFLEAQSLPLQEPGREVLAGLDKEAALNSVATLKPIMEEHPADCTDQVDENTNEEQQVEHVQVTPLAMVPRDQNIQNLEPGDTTQQDPFLLTNGEEEYSADEDEDLLTTTEIITCSSDSEVQTKKKKHVTFSMCTRSKTNPNGSSKKSSCRCCEQ</sequence>
<dbReference type="AlphaFoldDB" id="A0A7J6X293"/>
<evidence type="ECO:0000313" key="3">
    <source>
        <dbReference type="Proteomes" id="UP000554482"/>
    </source>
</evidence>
<organism evidence="2 3">
    <name type="scientific">Thalictrum thalictroides</name>
    <name type="common">Rue-anemone</name>
    <name type="synonym">Anemone thalictroides</name>
    <dbReference type="NCBI Taxonomy" id="46969"/>
    <lineage>
        <taxon>Eukaryota</taxon>
        <taxon>Viridiplantae</taxon>
        <taxon>Streptophyta</taxon>
        <taxon>Embryophyta</taxon>
        <taxon>Tracheophyta</taxon>
        <taxon>Spermatophyta</taxon>
        <taxon>Magnoliopsida</taxon>
        <taxon>Ranunculales</taxon>
        <taxon>Ranunculaceae</taxon>
        <taxon>Thalictroideae</taxon>
        <taxon>Thalictrum</taxon>
    </lineage>
</organism>
<comment type="caution">
    <text evidence="2">The sequence shown here is derived from an EMBL/GenBank/DDBJ whole genome shotgun (WGS) entry which is preliminary data.</text>
</comment>
<evidence type="ECO:0000256" key="1">
    <source>
        <dbReference type="SAM" id="MobiDB-lite"/>
    </source>
</evidence>
<keyword evidence="3" id="KW-1185">Reference proteome</keyword>
<dbReference type="OrthoDB" id="831829at2759"/>
<protein>
    <recommendedName>
        <fullName evidence="4">Zinc knuckle CX2CX4HX4C domain-containing protein</fullName>
    </recommendedName>
</protein>
<evidence type="ECO:0008006" key="4">
    <source>
        <dbReference type="Google" id="ProtNLM"/>
    </source>
</evidence>
<feature type="compositionally biased region" description="Basic and acidic residues" evidence="1">
    <location>
        <begin position="178"/>
        <end position="189"/>
    </location>
</feature>
<feature type="region of interest" description="Disordered" evidence="1">
    <location>
        <begin position="341"/>
        <end position="361"/>
    </location>
</feature>
<proteinExistence type="predicted"/>
<feature type="non-terminal residue" evidence="2">
    <location>
        <position position="1"/>
    </location>
</feature>
<evidence type="ECO:0000313" key="2">
    <source>
        <dbReference type="EMBL" id="KAF5203794.1"/>
    </source>
</evidence>
<dbReference type="EMBL" id="JABWDY010006251">
    <property type="protein sequence ID" value="KAF5203794.1"/>
    <property type="molecule type" value="Genomic_DNA"/>
</dbReference>
<accession>A0A7J6X293</accession>
<feature type="compositionally biased region" description="Polar residues" evidence="1">
    <location>
        <begin position="341"/>
        <end position="353"/>
    </location>
</feature>
<gene>
    <name evidence="2" type="ORF">FRX31_006619</name>
</gene>
<name>A0A7J6X293_THATH</name>
<dbReference type="PANTHER" id="PTHR31286:SF180">
    <property type="entry name" value="OS10G0362600 PROTEIN"/>
    <property type="match status" value="1"/>
</dbReference>
<dbReference type="PANTHER" id="PTHR31286">
    <property type="entry name" value="GLYCINE-RICH CELL WALL STRUCTURAL PROTEIN 1.8-LIKE"/>
    <property type="match status" value="1"/>
</dbReference>
<dbReference type="InterPro" id="IPR040256">
    <property type="entry name" value="At4g02000-like"/>
</dbReference>
<feature type="region of interest" description="Disordered" evidence="1">
    <location>
        <begin position="168"/>
        <end position="189"/>
    </location>
</feature>
<reference evidence="2 3" key="1">
    <citation type="submission" date="2020-06" db="EMBL/GenBank/DDBJ databases">
        <title>Transcriptomic and genomic resources for Thalictrum thalictroides and T. hernandezii: Facilitating candidate gene discovery in an emerging model plant lineage.</title>
        <authorList>
            <person name="Arias T."/>
            <person name="Riano-Pachon D.M."/>
            <person name="Di Stilio V.S."/>
        </authorList>
    </citation>
    <scope>NUCLEOTIDE SEQUENCE [LARGE SCALE GENOMIC DNA]</scope>
    <source>
        <strain evidence="3">cv. WT478/WT964</strain>
        <tissue evidence="2">Leaves</tissue>
    </source>
</reference>
<dbReference type="Proteomes" id="UP000554482">
    <property type="component" value="Unassembled WGS sequence"/>
</dbReference>